<dbReference type="InterPro" id="IPR002347">
    <property type="entry name" value="SDR_fam"/>
</dbReference>
<sequence length="1135" mass="124393">MASNTAALRPGRLQDRIAIVTGASSGMGRSIALTLAGEGAHVVCADLRPEASPNGFEKDIHIPTHTVISNNGGTSRFKKCDMGVPEEVYALIDFTVQEFGRLDILINNAGLWMPLREFVEETDEMWDRMMAINSKGSTIAMRQAIKQFLKQDVTSSGSRGRIVNISSSAGIVAIAREATYCASKASVSMLTRAIALDHAKDSINVNAVCPGVVRTALSSTNFNDPEIIKNMKKGTPWPRLGDPKDVAGVVVFLCTDEAVWVTGQNIAVDGGFTVGIPLRKIKCGRELPRCAICVGSQQDCQYPPGPLKPGPKIGASQRGRKRQKTNPSEDSSSQPPRNPDGDSTDARGLNADSAEWETRSIPIQSSSTNNGATNSSRSNEFSGNQDLTNRRGSSVSNTEHGIPTRVGHRPSQAGLDARRPLSPATTASTGSPRDQLNMQSLSFIIHPSHESCTPETAKSDFGTPSRTEPVTLIIARTWVALGVKPQVIYRLVDLYFENFTAFSLFQQPVFEVKAQNVASSLHLHALLAAMFSFAAPFYVPDMTSPTGFPDPDNPVVPNSEHFGDLAERFVQESLMKLEDESPPLCLLQALILTTYRKLIKGARGRAWRSLGTCVRLAYEMNLHLIDSEGIGRGDAPQSQSRDQWVADEERRRAWWAVWEMDTFAGTVRRCPAAIDWSQNETYLPVDDEAFFSGVPKRSCYLERNAIDRWKALHESGNESSKAWFIVVNSLMREAQMLASPRGVPISISGSSNDRASSSRTGWRMLPGKASKDVSEKLGAISNALRCISLTLPQSLKYRNQYLSFESTGPDDANSPRRLHSAIYSIHLMVALAKLMIHHYYVFSVPPENTPATSSEDPTNSTKEKSGHWQYRPSGLALDQYFEAADDILTIINRSHEDHVRYVNPFLASTVWLAAAAQLISRVFGSPNTDANLARSKFEVLYLLHKQFVNYWGIFTALQENLNTLEARLERIGARLNGGDDPGSRPLTNGQSSRPKSAASNQHNANDSQTGSNSTTNHASPNLYHIPRSELPPFSSMAHLQLVQTPHEQQQQQPQQQLQQSIHDPFVHNMGNFSSFGGPQQNEMMAGSLEDANTFNAIHSSTGDMIDDLDFSMSLDMSESELQGYLGGVLSGALIG</sequence>
<keyword evidence="10" id="KW-1185">Reference proteome</keyword>
<dbReference type="CDD" id="cd00067">
    <property type="entry name" value="GAL4"/>
    <property type="match status" value="1"/>
</dbReference>
<feature type="compositionally biased region" description="Polar residues" evidence="7">
    <location>
        <begin position="849"/>
        <end position="860"/>
    </location>
</feature>
<dbReference type="SUPFAM" id="SSF51735">
    <property type="entry name" value="NAD(P)-binding Rossmann-fold domains"/>
    <property type="match status" value="1"/>
</dbReference>
<proteinExistence type="predicted"/>
<evidence type="ECO:0000313" key="10">
    <source>
        <dbReference type="Proteomes" id="UP000504636"/>
    </source>
</evidence>
<dbReference type="GO" id="GO:0003677">
    <property type="term" value="F:DNA binding"/>
    <property type="evidence" value="ECO:0007669"/>
    <property type="project" value="InterPro"/>
</dbReference>
<dbReference type="InterPro" id="IPR020904">
    <property type="entry name" value="Sc_DH/Rdtase_CS"/>
</dbReference>
<reference evidence="11" key="3">
    <citation type="submission" date="2025-04" db="UniProtKB">
        <authorList>
            <consortium name="RefSeq"/>
        </authorList>
    </citation>
    <scope>IDENTIFICATION</scope>
    <source>
        <strain evidence="11">CBS 304.34</strain>
    </source>
</reference>
<dbReference type="Pfam" id="PF13561">
    <property type="entry name" value="adh_short_C2"/>
    <property type="match status" value="1"/>
</dbReference>
<feature type="compositionally biased region" description="Low complexity" evidence="7">
    <location>
        <begin position="365"/>
        <end position="379"/>
    </location>
</feature>
<feature type="compositionally biased region" description="Polar residues" evidence="7">
    <location>
        <begin position="380"/>
        <end position="399"/>
    </location>
</feature>
<evidence type="ECO:0000313" key="11">
    <source>
        <dbReference type="RefSeq" id="XP_033576817.1"/>
    </source>
</evidence>
<dbReference type="PROSITE" id="PS00061">
    <property type="entry name" value="ADH_SHORT"/>
    <property type="match status" value="1"/>
</dbReference>
<comment type="subcellular location">
    <subcellularLocation>
        <location evidence="1">Nucleus</location>
    </subcellularLocation>
</comment>
<keyword evidence="3" id="KW-0521">NADP</keyword>
<evidence type="ECO:0000256" key="5">
    <source>
        <dbReference type="ARBA" id="ARBA00023163"/>
    </source>
</evidence>
<evidence type="ECO:0000256" key="3">
    <source>
        <dbReference type="ARBA" id="ARBA00022857"/>
    </source>
</evidence>
<dbReference type="AlphaFoldDB" id="A0A6A6YMQ1"/>
<dbReference type="FunFam" id="3.40.50.720:FF:000084">
    <property type="entry name" value="Short-chain dehydrogenase reductase"/>
    <property type="match status" value="1"/>
</dbReference>
<dbReference type="PRINTS" id="PR00081">
    <property type="entry name" value="GDHRDH"/>
</dbReference>
<feature type="compositionally biased region" description="Polar residues" evidence="7">
    <location>
        <begin position="423"/>
        <end position="434"/>
    </location>
</feature>
<keyword evidence="5" id="KW-0804">Transcription</keyword>
<dbReference type="RefSeq" id="XP_033576817.1">
    <property type="nucleotide sequence ID" value="XM_033728003.1"/>
</dbReference>
<dbReference type="InterPro" id="IPR036291">
    <property type="entry name" value="NAD(P)-bd_dom_sf"/>
</dbReference>
<feature type="domain" description="Xylanolytic transcriptional activator regulatory" evidence="8">
    <location>
        <begin position="606"/>
        <end position="690"/>
    </location>
</feature>
<dbReference type="GO" id="GO:0000981">
    <property type="term" value="F:DNA-binding transcription factor activity, RNA polymerase II-specific"/>
    <property type="evidence" value="ECO:0007669"/>
    <property type="project" value="InterPro"/>
</dbReference>
<dbReference type="CDD" id="cd05233">
    <property type="entry name" value="SDR_c"/>
    <property type="match status" value="1"/>
</dbReference>
<reference evidence="11" key="2">
    <citation type="submission" date="2020-04" db="EMBL/GenBank/DDBJ databases">
        <authorList>
            <consortium name="NCBI Genome Project"/>
        </authorList>
    </citation>
    <scope>NUCLEOTIDE SEQUENCE</scope>
    <source>
        <strain evidence="11">CBS 304.34</strain>
    </source>
</reference>
<feature type="region of interest" description="Disordered" evidence="7">
    <location>
        <begin position="848"/>
        <end position="867"/>
    </location>
</feature>
<accession>A0A6A6YMQ1</accession>
<dbReference type="GO" id="GO:0005634">
    <property type="term" value="C:nucleus"/>
    <property type="evidence" value="ECO:0007669"/>
    <property type="project" value="UniProtKB-SubCell"/>
</dbReference>
<reference evidence="9 11" key="1">
    <citation type="journal article" date="2020" name="Stud. Mycol.">
        <title>101 Dothideomycetes genomes: a test case for predicting lifestyles and emergence of pathogens.</title>
        <authorList>
            <person name="Haridas S."/>
            <person name="Albert R."/>
            <person name="Binder M."/>
            <person name="Bloem J."/>
            <person name="Labutti K."/>
            <person name="Salamov A."/>
            <person name="Andreopoulos B."/>
            <person name="Baker S."/>
            <person name="Barry K."/>
            <person name="Bills G."/>
            <person name="Bluhm B."/>
            <person name="Cannon C."/>
            <person name="Castanera R."/>
            <person name="Culley D."/>
            <person name="Daum C."/>
            <person name="Ezra D."/>
            <person name="Gonzalez J."/>
            <person name="Henrissat B."/>
            <person name="Kuo A."/>
            <person name="Liang C."/>
            <person name="Lipzen A."/>
            <person name="Lutzoni F."/>
            <person name="Magnuson J."/>
            <person name="Mondo S."/>
            <person name="Nolan M."/>
            <person name="Ohm R."/>
            <person name="Pangilinan J."/>
            <person name="Park H.-J."/>
            <person name="Ramirez L."/>
            <person name="Alfaro M."/>
            <person name="Sun H."/>
            <person name="Tritt A."/>
            <person name="Yoshinaga Y."/>
            <person name="Zwiers L.-H."/>
            <person name="Turgeon B."/>
            <person name="Goodwin S."/>
            <person name="Spatafora J."/>
            <person name="Crous P."/>
            <person name="Grigoriev I."/>
        </authorList>
    </citation>
    <scope>NUCLEOTIDE SEQUENCE</scope>
    <source>
        <strain evidence="9 11">CBS 304.34</strain>
    </source>
</reference>
<dbReference type="GeneID" id="54468896"/>
<evidence type="ECO:0000256" key="2">
    <source>
        <dbReference type="ARBA" id="ARBA00022723"/>
    </source>
</evidence>
<evidence type="ECO:0000256" key="7">
    <source>
        <dbReference type="SAM" id="MobiDB-lite"/>
    </source>
</evidence>
<dbReference type="SMART" id="SM00906">
    <property type="entry name" value="Fungal_trans"/>
    <property type="match status" value="1"/>
</dbReference>
<dbReference type="NCBIfam" id="NF005559">
    <property type="entry name" value="PRK07231.1"/>
    <property type="match status" value="1"/>
</dbReference>
<protein>
    <recommendedName>
        <fullName evidence="8">Xylanolytic transcriptional activator regulatory domain-containing protein</fullName>
    </recommendedName>
</protein>
<organism evidence="9">
    <name type="scientific">Mytilinidion resinicola</name>
    <dbReference type="NCBI Taxonomy" id="574789"/>
    <lineage>
        <taxon>Eukaryota</taxon>
        <taxon>Fungi</taxon>
        <taxon>Dikarya</taxon>
        <taxon>Ascomycota</taxon>
        <taxon>Pezizomycotina</taxon>
        <taxon>Dothideomycetes</taxon>
        <taxon>Pleosporomycetidae</taxon>
        <taxon>Mytilinidiales</taxon>
        <taxon>Mytilinidiaceae</taxon>
        <taxon>Mytilinidion</taxon>
    </lineage>
</organism>
<dbReference type="PANTHER" id="PTHR47338:SF10">
    <property type="entry name" value="TRANSCRIPTION FACTOR DOMAIN-CONTAINING PROTEIN-RELATED"/>
    <property type="match status" value="1"/>
</dbReference>
<evidence type="ECO:0000313" key="9">
    <source>
        <dbReference type="EMBL" id="KAF2809853.1"/>
    </source>
</evidence>
<keyword evidence="4" id="KW-0805">Transcription regulation</keyword>
<feature type="compositionally biased region" description="Polar residues" evidence="7">
    <location>
        <begin position="325"/>
        <end position="335"/>
    </location>
</feature>
<dbReference type="GO" id="GO:0008270">
    <property type="term" value="F:zinc ion binding"/>
    <property type="evidence" value="ECO:0007669"/>
    <property type="project" value="InterPro"/>
</dbReference>
<feature type="region of interest" description="Disordered" evidence="7">
    <location>
        <begin position="301"/>
        <end position="434"/>
    </location>
</feature>
<keyword evidence="2" id="KW-0479">Metal-binding</keyword>
<feature type="region of interest" description="Disordered" evidence="7">
    <location>
        <begin position="974"/>
        <end position="1029"/>
    </location>
</feature>
<evidence type="ECO:0000256" key="6">
    <source>
        <dbReference type="ARBA" id="ARBA00023242"/>
    </source>
</evidence>
<dbReference type="CDD" id="cd12148">
    <property type="entry name" value="fungal_TF_MHR"/>
    <property type="match status" value="1"/>
</dbReference>
<gene>
    <name evidence="9 11" type="ORF">BDZ99DRAFT_570520</name>
</gene>
<evidence type="ECO:0000256" key="4">
    <source>
        <dbReference type="ARBA" id="ARBA00023015"/>
    </source>
</evidence>
<dbReference type="InterPro" id="IPR001138">
    <property type="entry name" value="Zn2Cys6_DnaBD"/>
</dbReference>
<name>A0A6A6YMQ1_9PEZI</name>
<dbReference type="InterPro" id="IPR050815">
    <property type="entry name" value="TF_fung"/>
</dbReference>
<dbReference type="EMBL" id="MU003700">
    <property type="protein sequence ID" value="KAF2809853.1"/>
    <property type="molecule type" value="Genomic_DNA"/>
</dbReference>
<dbReference type="GO" id="GO:0006351">
    <property type="term" value="P:DNA-templated transcription"/>
    <property type="evidence" value="ECO:0007669"/>
    <property type="project" value="InterPro"/>
</dbReference>
<evidence type="ECO:0000259" key="8">
    <source>
        <dbReference type="SMART" id="SM00906"/>
    </source>
</evidence>
<dbReference type="OrthoDB" id="3800580at2759"/>
<feature type="compositionally biased region" description="Polar residues" evidence="7">
    <location>
        <begin position="985"/>
        <end position="1019"/>
    </location>
</feature>
<dbReference type="PRINTS" id="PR00080">
    <property type="entry name" value="SDRFAMILY"/>
</dbReference>
<evidence type="ECO:0000256" key="1">
    <source>
        <dbReference type="ARBA" id="ARBA00004123"/>
    </source>
</evidence>
<keyword evidence="6" id="KW-0539">Nucleus</keyword>
<dbReference type="Pfam" id="PF04082">
    <property type="entry name" value="Fungal_trans"/>
    <property type="match status" value="1"/>
</dbReference>
<dbReference type="InterPro" id="IPR007219">
    <property type="entry name" value="XnlR_reg_dom"/>
</dbReference>
<dbReference type="Proteomes" id="UP000504636">
    <property type="component" value="Unplaced"/>
</dbReference>
<dbReference type="Gene3D" id="3.40.50.720">
    <property type="entry name" value="NAD(P)-binding Rossmann-like Domain"/>
    <property type="match status" value="1"/>
</dbReference>
<dbReference type="PANTHER" id="PTHR47338">
    <property type="entry name" value="ZN(II)2CYS6 TRANSCRIPTION FACTOR (EUROFUNG)-RELATED"/>
    <property type="match status" value="1"/>
</dbReference>